<accession>A0AA36MGK7</accession>
<sequence length="556" mass="63488">MLRYREQSAAMFGTNGFIKVSDRDWGQPAGALRKVRSDPVLTRLPEVAATSGEVVQERRWHGRRSSAGKNGAALPFPLAKLDEVTSAALASIEGIRSSMEHFQGKPSEDAVHQDPDALEDLQYRLACYRYSRRVEPPPPPLAMDPAFGPAPPKAAPPPAAQVMSSTRLQGFQPSRRLVKLAMQAEHRRLRLEAAKTKRQLTEQELAEKFSADLGRYEQRMVQFEQKRVSQVGGRRRSAVSLTVGQQFEERRKQWMQILAVAVFSHHATKVLSGFGTIGQVCLSSLNCISLRECGKDVRPFAREAALNAWRSHYAKGMQEQLRRLASKREELAPETPLRGRSMKTCGGLQLPLTNSEEAMSFLAKCRFAEDLFMCRALVRRRRNQARCLLAVLRSCHKFAVLRMVRHVAACVKRVQQFLRRALLRLKTIRTAVKAQMLQIERELAEKELEEEAKDGKAPCRRGREAALRLLPETWRTQAADSLLLRRRRRQLQLLEEWQLDMSTYQWEVLEWRRNRVDACPKMPPYPTHVPRPKELHRIIVDARQRALPAKPRGRPS</sequence>
<proteinExistence type="predicted"/>
<dbReference type="EMBL" id="CAUJNA010000024">
    <property type="protein sequence ID" value="CAJ1370516.1"/>
    <property type="molecule type" value="Genomic_DNA"/>
</dbReference>
<keyword evidence="1" id="KW-0175">Coiled coil</keyword>
<gene>
    <name evidence="2" type="ORF">EVOR1521_LOCUS1074</name>
</gene>
<protein>
    <submittedName>
        <fullName evidence="2">Uncharacterized protein</fullName>
    </submittedName>
</protein>
<feature type="coiled-coil region" evidence="1">
    <location>
        <begin position="179"/>
        <end position="226"/>
    </location>
</feature>
<comment type="caution">
    <text evidence="2">The sequence shown here is derived from an EMBL/GenBank/DDBJ whole genome shotgun (WGS) entry which is preliminary data.</text>
</comment>
<dbReference type="Proteomes" id="UP001178507">
    <property type="component" value="Unassembled WGS sequence"/>
</dbReference>
<organism evidence="2 3">
    <name type="scientific">Effrenium voratum</name>
    <dbReference type="NCBI Taxonomy" id="2562239"/>
    <lineage>
        <taxon>Eukaryota</taxon>
        <taxon>Sar</taxon>
        <taxon>Alveolata</taxon>
        <taxon>Dinophyceae</taxon>
        <taxon>Suessiales</taxon>
        <taxon>Symbiodiniaceae</taxon>
        <taxon>Effrenium</taxon>
    </lineage>
</organism>
<evidence type="ECO:0000313" key="3">
    <source>
        <dbReference type="Proteomes" id="UP001178507"/>
    </source>
</evidence>
<keyword evidence="3" id="KW-1185">Reference proteome</keyword>
<evidence type="ECO:0000313" key="2">
    <source>
        <dbReference type="EMBL" id="CAJ1370516.1"/>
    </source>
</evidence>
<name>A0AA36MGK7_9DINO</name>
<evidence type="ECO:0000256" key="1">
    <source>
        <dbReference type="SAM" id="Coils"/>
    </source>
</evidence>
<dbReference type="AlphaFoldDB" id="A0AA36MGK7"/>
<reference evidence="2" key="1">
    <citation type="submission" date="2023-08" db="EMBL/GenBank/DDBJ databases">
        <authorList>
            <person name="Chen Y."/>
            <person name="Shah S."/>
            <person name="Dougan E. K."/>
            <person name="Thang M."/>
            <person name="Chan C."/>
        </authorList>
    </citation>
    <scope>NUCLEOTIDE SEQUENCE</scope>
</reference>